<evidence type="ECO:0000313" key="1">
    <source>
        <dbReference type="EMBL" id="WZN56340.1"/>
    </source>
</evidence>
<organism evidence="1 2">
    <name type="scientific">Sphingobacterium thalpophilum</name>
    <dbReference type="NCBI Taxonomy" id="259"/>
    <lineage>
        <taxon>Bacteria</taxon>
        <taxon>Pseudomonadati</taxon>
        <taxon>Bacteroidota</taxon>
        <taxon>Sphingobacteriia</taxon>
        <taxon>Sphingobacteriales</taxon>
        <taxon>Sphingobacteriaceae</taxon>
        <taxon>Sphingobacterium</taxon>
    </lineage>
</organism>
<reference evidence="1" key="1">
    <citation type="submission" date="2024-04" db="EMBL/GenBank/DDBJ databases">
        <title>Complete genome sequence of Sphingobacterium thalpophiium BAA-1094.</title>
        <authorList>
            <person name="Adaikpoh B.I."/>
        </authorList>
    </citation>
    <scope>NUCLEOTIDE SEQUENCE</scope>
    <source>
        <strain evidence="1">BAA-1094</strain>
    </source>
</reference>
<accession>A0ACD5C9L5</accession>
<protein>
    <submittedName>
        <fullName evidence="1">Uncharacterized protein</fullName>
    </submittedName>
</protein>
<proteinExistence type="predicted"/>
<name>A0ACD5C9L5_9SPHI</name>
<gene>
    <name evidence="1" type="ORF">AACH28_02110</name>
</gene>
<sequence>MNIQQNIIMLTVAAICSCNNPSVPLQKRDVKQSEHPIDGEVVISRKQIDTVPASHTTNEVKTTTSIKFNEFVVSIQGMAIFDPERMDRLQRDTVEIEAEVGESIEGTYISILSDQVRDLKVEQRYETSVTIMNEGPHCDLTEWKHFNSDWKPLKQNGNGLFLSEEYTDQDHKTFPSVSMDELKQKVKEQCGEEWFKLLAKVKSPSEYPSAVGISRYFLRIACRLKDNGKKVTKLIIIKTPMGC</sequence>
<evidence type="ECO:0000313" key="2">
    <source>
        <dbReference type="Proteomes" id="UP001485301"/>
    </source>
</evidence>
<keyword evidence="2" id="KW-1185">Reference proteome</keyword>
<dbReference type="Proteomes" id="UP001485301">
    <property type="component" value="Chromosome"/>
</dbReference>
<dbReference type="EMBL" id="CP151087">
    <property type="protein sequence ID" value="WZN56340.1"/>
    <property type="molecule type" value="Genomic_DNA"/>
</dbReference>